<dbReference type="AlphaFoldDB" id="A0A8T0RPN9"/>
<evidence type="ECO:0000313" key="1">
    <source>
        <dbReference type="EMBL" id="KAG2588322.1"/>
    </source>
</evidence>
<dbReference type="EMBL" id="CM029046">
    <property type="protein sequence ID" value="KAG2588322.1"/>
    <property type="molecule type" value="Genomic_DNA"/>
</dbReference>
<sequence length="209" mass="22154">MLRCRGTDHCPASPALLPSACPSQCSVRSTSSAFVRVPPDGGTRGLRARRSRGCRQSRGRQARLCHWQEARIHWQGGPCTAAVYGPSGPPFSSAHGAAALYLRRPCRLPPTALLAVPQPTPPLPSPAADAAAPDLPSPAAAPALRSYPACLRICADLPSPDVAWDPDPRFPTSPRHRLPLEPRRRPCTCPDAACLSLLLGPLTGTKLST</sequence>
<gene>
    <name evidence="1" type="ORF">PVAP13_5NG217900</name>
</gene>
<organism evidence="1 2">
    <name type="scientific">Panicum virgatum</name>
    <name type="common">Blackwell switchgrass</name>
    <dbReference type="NCBI Taxonomy" id="38727"/>
    <lineage>
        <taxon>Eukaryota</taxon>
        <taxon>Viridiplantae</taxon>
        <taxon>Streptophyta</taxon>
        <taxon>Embryophyta</taxon>
        <taxon>Tracheophyta</taxon>
        <taxon>Spermatophyta</taxon>
        <taxon>Magnoliopsida</taxon>
        <taxon>Liliopsida</taxon>
        <taxon>Poales</taxon>
        <taxon>Poaceae</taxon>
        <taxon>PACMAD clade</taxon>
        <taxon>Panicoideae</taxon>
        <taxon>Panicodae</taxon>
        <taxon>Paniceae</taxon>
        <taxon>Panicinae</taxon>
        <taxon>Panicum</taxon>
        <taxon>Panicum sect. Hiantes</taxon>
    </lineage>
</organism>
<evidence type="ECO:0000313" key="2">
    <source>
        <dbReference type="Proteomes" id="UP000823388"/>
    </source>
</evidence>
<reference evidence="1" key="1">
    <citation type="submission" date="2020-05" db="EMBL/GenBank/DDBJ databases">
        <title>WGS assembly of Panicum virgatum.</title>
        <authorList>
            <person name="Lovell J.T."/>
            <person name="Jenkins J."/>
            <person name="Shu S."/>
            <person name="Juenger T.E."/>
            <person name="Schmutz J."/>
        </authorList>
    </citation>
    <scope>NUCLEOTIDE SEQUENCE</scope>
    <source>
        <strain evidence="1">AP13</strain>
    </source>
</reference>
<dbReference type="Proteomes" id="UP000823388">
    <property type="component" value="Chromosome 5N"/>
</dbReference>
<keyword evidence="2" id="KW-1185">Reference proteome</keyword>
<accession>A0A8T0RPN9</accession>
<proteinExistence type="predicted"/>
<protein>
    <submittedName>
        <fullName evidence="1">Uncharacterized protein</fullName>
    </submittedName>
</protein>
<comment type="caution">
    <text evidence="1">The sequence shown here is derived from an EMBL/GenBank/DDBJ whole genome shotgun (WGS) entry which is preliminary data.</text>
</comment>
<name>A0A8T0RPN9_PANVG</name>